<protein>
    <recommendedName>
        <fullName evidence="1">DUF4440 domain-containing protein</fullName>
    </recommendedName>
</protein>
<dbReference type="Proteomes" id="UP000011682">
    <property type="component" value="Unassembled WGS sequence"/>
</dbReference>
<proteinExistence type="predicted"/>
<name>S9P1T7_CYSF2</name>
<dbReference type="EMBL" id="ANAH02000064">
    <property type="protein sequence ID" value="EPX57076.1"/>
    <property type="molecule type" value="Genomic_DNA"/>
</dbReference>
<organism evidence="2 3">
    <name type="scientific">Cystobacter fuscus (strain ATCC 25194 / DSM 2262 / NBRC 100088 / M29)</name>
    <dbReference type="NCBI Taxonomy" id="1242864"/>
    <lineage>
        <taxon>Bacteria</taxon>
        <taxon>Pseudomonadati</taxon>
        <taxon>Myxococcota</taxon>
        <taxon>Myxococcia</taxon>
        <taxon>Myxococcales</taxon>
        <taxon>Cystobacterineae</taxon>
        <taxon>Archangiaceae</taxon>
        <taxon>Cystobacter</taxon>
    </lineage>
</organism>
<feature type="domain" description="DUF4440" evidence="1">
    <location>
        <begin position="14"/>
        <end position="68"/>
    </location>
</feature>
<dbReference type="Gene3D" id="3.10.450.50">
    <property type="match status" value="1"/>
</dbReference>
<evidence type="ECO:0000313" key="2">
    <source>
        <dbReference type="EMBL" id="EPX57076.1"/>
    </source>
</evidence>
<dbReference type="AlphaFoldDB" id="S9P1T7"/>
<gene>
    <name evidence="2" type="ORF">D187_006830</name>
</gene>
<evidence type="ECO:0000259" key="1">
    <source>
        <dbReference type="Pfam" id="PF14534"/>
    </source>
</evidence>
<dbReference type="InterPro" id="IPR032710">
    <property type="entry name" value="NTF2-like_dom_sf"/>
</dbReference>
<dbReference type="OrthoDB" id="5382786at2"/>
<dbReference type="RefSeq" id="WP_002630351.1">
    <property type="nucleotide sequence ID" value="NZ_ANAH02000064.1"/>
</dbReference>
<dbReference type="InterPro" id="IPR027843">
    <property type="entry name" value="DUF4440"/>
</dbReference>
<keyword evidence="3" id="KW-1185">Reference proteome</keyword>
<evidence type="ECO:0000313" key="3">
    <source>
        <dbReference type="Proteomes" id="UP000011682"/>
    </source>
</evidence>
<comment type="caution">
    <text evidence="2">The sequence shown here is derived from an EMBL/GenBank/DDBJ whole genome shotgun (WGS) entry which is preliminary data.</text>
</comment>
<sequence>MADREDILAIPGTILSVESDDLRVHVYGDVGVLTGRQHARVRLEDGTIVDDVGTFTDIALRRGGRWRMVLAHSVPLSASP</sequence>
<dbReference type="Pfam" id="PF14534">
    <property type="entry name" value="DUF4440"/>
    <property type="match status" value="1"/>
</dbReference>
<dbReference type="SUPFAM" id="SSF54427">
    <property type="entry name" value="NTF2-like"/>
    <property type="match status" value="1"/>
</dbReference>
<reference evidence="2" key="1">
    <citation type="submission" date="2013-05" db="EMBL/GenBank/DDBJ databases">
        <title>Genome assembly of Cystobacter fuscus DSM 2262.</title>
        <authorList>
            <person name="Sharma G."/>
            <person name="Khatri I."/>
            <person name="Kaur C."/>
            <person name="Mayilraj S."/>
            <person name="Subramanian S."/>
        </authorList>
    </citation>
    <scope>NUCLEOTIDE SEQUENCE [LARGE SCALE GENOMIC DNA]</scope>
    <source>
        <strain evidence="2">DSM 2262</strain>
    </source>
</reference>
<accession>S9P1T7</accession>